<protein>
    <recommendedName>
        <fullName evidence="4">DUF4129 domain-containing protein</fullName>
    </recommendedName>
</protein>
<gene>
    <name evidence="2" type="ORF">B0I08_102316</name>
</gene>
<dbReference type="Proteomes" id="UP000237983">
    <property type="component" value="Unassembled WGS sequence"/>
</dbReference>
<comment type="caution">
    <text evidence="2">The sequence shown here is derived from an EMBL/GenBank/DDBJ whole genome shotgun (WGS) entry which is preliminary data.</text>
</comment>
<dbReference type="AlphaFoldDB" id="A0A2T0VHF1"/>
<keyword evidence="1" id="KW-0812">Transmembrane</keyword>
<organism evidence="2 3">
    <name type="scientific">Glaciihabitans tibetensis</name>
    <dbReference type="NCBI Taxonomy" id="1266600"/>
    <lineage>
        <taxon>Bacteria</taxon>
        <taxon>Bacillati</taxon>
        <taxon>Actinomycetota</taxon>
        <taxon>Actinomycetes</taxon>
        <taxon>Micrococcales</taxon>
        <taxon>Microbacteriaceae</taxon>
        <taxon>Glaciihabitans</taxon>
    </lineage>
</organism>
<feature type="transmembrane region" description="Helical" evidence="1">
    <location>
        <begin position="15"/>
        <end position="37"/>
    </location>
</feature>
<keyword evidence="3" id="KW-1185">Reference proteome</keyword>
<reference evidence="2 3" key="1">
    <citation type="submission" date="2018-03" db="EMBL/GenBank/DDBJ databases">
        <title>Genomic Encyclopedia of Type Strains, Phase III (KMG-III): the genomes of soil and plant-associated and newly described type strains.</title>
        <authorList>
            <person name="Whitman W."/>
        </authorList>
    </citation>
    <scope>NUCLEOTIDE SEQUENCE [LARGE SCALE GENOMIC DNA]</scope>
    <source>
        <strain evidence="2 3">CGMCC 1.12484</strain>
    </source>
</reference>
<name>A0A2T0VHF1_9MICO</name>
<dbReference type="RefSeq" id="WP_106210569.1">
    <property type="nucleotide sequence ID" value="NZ_PVTL01000002.1"/>
</dbReference>
<keyword evidence="1" id="KW-1133">Transmembrane helix</keyword>
<accession>A0A2T0VHF1</accession>
<evidence type="ECO:0000313" key="3">
    <source>
        <dbReference type="Proteomes" id="UP000237983"/>
    </source>
</evidence>
<proteinExistence type="predicted"/>
<keyword evidence="1" id="KW-0472">Membrane</keyword>
<sequence length="156" mass="16873">MPNADFFPPVQYNPLWAVLAFVLLALVVAWFIAVPLLTRARPVVSEAAARAALAPAVRAHYLGMIDEVVRAYERAELTSRAAHQRLSALVRGYVHESSGYPASAMTLGELRRLNLPGLTGAVERFYPAEFGTDDSAAVATSAAAARRVVQDWGQLP</sequence>
<dbReference type="EMBL" id="PVTL01000002">
    <property type="protein sequence ID" value="PRY69639.1"/>
    <property type="molecule type" value="Genomic_DNA"/>
</dbReference>
<evidence type="ECO:0000256" key="1">
    <source>
        <dbReference type="SAM" id="Phobius"/>
    </source>
</evidence>
<evidence type="ECO:0008006" key="4">
    <source>
        <dbReference type="Google" id="ProtNLM"/>
    </source>
</evidence>
<evidence type="ECO:0000313" key="2">
    <source>
        <dbReference type="EMBL" id="PRY69639.1"/>
    </source>
</evidence>
<dbReference type="OrthoDB" id="5079845at2"/>